<reference evidence="2 3" key="1">
    <citation type="submission" date="2020-05" db="EMBL/GenBank/DDBJ databases">
        <title>Distinct polysaccharide utilization as determinants for interspecies competition between intestinal Prevotella spp.</title>
        <authorList>
            <person name="Galvez E.J.C."/>
            <person name="Iljazovic A."/>
            <person name="Strowig T."/>
        </authorList>
    </citation>
    <scope>NUCLEOTIDE SEQUENCE [LARGE SCALE GENOMIC DNA]</scope>
    <source>
        <strain evidence="2 3">PMUR</strain>
    </source>
</reference>
<keyword evidence="1" id="KW-0812">Transmembrane</keyword>
<feature type="transmembrane region" description="Helical" evidence="1">
    <location>
        <begin position="122"/>
        <end position="141"/>
    </location>
</feature>
<organism evidence="2 3">
    <name type="scientific">Xylanibacter muris</name>
    <dbReference type="NCBI Taxonomy" id="2736290"/>
    <lineage>
        <taxon>Bacteria</taxon>
        <taxon>Pseudomonadati</taxon>
        <taxon>Bacteroidota</taxon>
        <taxon>Bacteroidia</taxon>
        <taxon>Bacteroidales</taxon>
        <taxon>Prevotellaceae</taxon>
        <taxon>Xylanibacter</taxon>
    </lineage>
</organism>
<keyword evidence="3" id="KW-1185">Reference proteome</keyword>
<gene>
    <name evidence="2" type="ORF">HPS56_02550</name>
</gene>
<keyword evidence="1" id="KW-1133">Transmembrane helix</keyword>
<accession>A0ABX2AM15</accession>
<proteinExistence type="predicted"/>
<protein>
    <submittedName>
        <fullName evidence="2">DUF4293 domain-containing protein</fullName>
    </submittedName>
</protein>
<dbReference type="EMBL" id="JABKKF010000002">
    <property type="protein sequence ID" value="NPD91240.1"/>
    <property type="molecule type" value="Genomic_DNA"/>
</dbReference>
<dbReference type="RefSeq" id="WP_172273404.1">
    <property type="nucleotide sequence ID" value="NZ_CASGMU010000002.1"/>
</dbReference>
<keyword evidence="1" id="KW-0472">Membrane</keyword>
<name>A0ABX2AM15_9BACT</name>
<evidence type="ECO:0000313" key="3">
    <source>
        <dbReference type="Proteomes" id="UP000714420"/>
    </source>
</evidence>
<dbReference type="Proteomes" id="UP000714420">
    <property type="component" value="Unassembled WGS sequence"/>
</dbReference>
<evidence type="ECO:0000313" key="2">
    <source>
        <dbReference type="EMBL" id="NPD91240.1"/>
    </source>
</evidence>
<comment type="caution">
    <text evidence="2">The sequence shown here is derived from an EMBL/GenBank/DDBJ whole genome shotgun (WGS) entry which is preliminary data.</text>
</comment>
<feature type="transmembrane region" description="Helical" evidence="1">
    <location>
        <begin position="88"/>
        <end position="110"/>
    </location>
</feature>
<dbReference type="Pfam" id="PF14126">
    <property type="entry name" value="DUF4293"/>
    <property type="match status" value="1"/>
</dbReference>
<feature type="transmembrane region" description="Helical" evidence="1">
    <location>
        <begin position="57"/>
        <end position="76"/>
    </location>
</feature>
<sequence>MIQRIQTVYLLLAVVFSVCCLSLSVGTFTTGEDMNMSAFREYNLWITGAEGLHDFRVWPMFAILLMSAASGLYSIFMYNNRIAQARFCVFNTLLIAGWYVVYFVFSQVYVGTEESSSLFKTFSFEFPAVFPLISGGLYLLARKAIMSDEKLVKAADRIR</sequence>
<dbReference type="InterPro" id="IPR025635">
    <property type="entry name" value="DUF4293"/>
</dbReference>
<evidence type="ECO:0000256" key="1">
    <source>
        <dbReference type="SAM" id="Phobius"/>
    </source>
</evidence>